<comment type="caution">
    <text evidence="1">The sequence shown here is derived from an EMBL/GenBank/DDBJ whole genome shotgun (WGS) entry which is preliminary data.</text>
</comment>
<dbReference type="Proteomes" id="UP001375539">
    <property type="component" value="Unassembled WGS sequence"/>
</dbReference>
<proteinExistence type="predicted"/>
<sequence length="305" mass="32858">MDTPQLHAFVAVVDIGSFTRAAARLNLSQPTVTSRVKSLEQGLGTTLLERLPSGVRPTAAGSQLLPYAREIISLTGRARQAIVADGRPHGRVDVGTVESLTSYRLLPMVEYLYRRYPDVQVALHAGAGPDAVAAVREGRLDCAFVVGSPEEHEGLETQVLCPEPMVLVSSPGWHAARGPVTMDVLRATPIIRADTRAGYQLQFEETLGLRDGADRPRVFDLDSIDAAKRSVALGIGMAFIPLVSVKRELAEGTLAAVDWAPPFETWTQVVRRRTRTPNSALDALVATAVEVAAEHLDDEPVLTAS</sequence>
<organism evidence="1 2">
    <name type="scientific">Streptomyces pratisoli</name>
    <dbReference type="NCBI Taxonomy" id="3139917"/>
    <lineage>
        <taxon>Bacteria</taxon>
        <taxon>Bacillati</taxon>
        <taxon>Actinomycetota</taxon>
        <taxon>Actinomycetes</taxon>
        <taxon>Kitasatosporales</taxon>
        <taxon>Streptomycetaceae</taxon>
        <taxon>Streptomyces</taxon>
    </lineage>
</organism>
<evidence type="ECO:0000313" key="2">
    <source>
        <dbReference type="Proteomes" id="UP001375539"/>
    </source>
</evidence>
<name>A0ACC6QT91_9ACTN</name>
<evidence type="ECO:0000313" key="1">
    <source>
        <dbReference type="EMBL" id="MEJ8661705.1"/>
    </source>
</evidence>
<gene>
    <name evidence="1" type="ORF">WKI58_35250</name>
</gene>
<dbReference type="EMBL" id="JBBKAI010000002">
    <property type="protein sequence ID" value="MEJ8661705.1"/>
    <property type="molecule type" value="Genomic_DNA"/>
</dbReference>
<accession>A0ACC6QT91</accession>
<keyword evidence="2" id="KW-1185">Reference proteome</keyword>
<protein>
    <submittedName>
        <fullName evidence="1">LysR family transcriptional regulator</fullName>
    </submittedName>
</protein>
<reference evidence="1" key="1">
    <citation type="submission" date="2024-03" db="EMBL/GenBank/DDBJ databases">
        <title>Novel Streptomyces species of biotechnological and ecological value are a feature of Machair soil.</title>
        <authorList>
            <person name="Prole J.R."/>
            <person name="Goodfellow M."/>
            <person name="Allenby N."/>
            <person name="Ward A.C."/>
        </authorList>
    </citation>
    <scope>NUCLEOTIDE SEQUENCE</scope>
    <source>
        <strain evidence="1">MS1.AVA.4</strain>
    </source>
</reference>